<keyword evidence="11 12" id="KW-0472">Membrane</keyword>
<name>A0A401ZW91_9CHLR</name>
<evidence type="ECO:0000313" key="13">
    <source>
        <dbReference type="EMBL" id="GCE11153.1"/>
    </source>
</evidence>
<feature type="transmembrane region" description="Helical" evidence="12">
    <location>
        <begin position="400"/>
        <end position="424"/>
    </location>
</feature>
<dbReference type="GO" id="GO:0019646">
    <property type="term" value="P:aerobic electron transport chain"/>
    <property type="evidence" value="ECO:0007669"/>
    <property type="project" value="InterPro"/>
</dbReference>
<dbReference type="PANTHER" id="PTHR30365:SF14">
    <property type="entry name" value="CYTOCHROME BD MENAQUINOL OXIDASE SUBUNIT I-RELATED"/>
    <property type="match status" value="1"/>
</dbReference>
<dbReference type="RefSeq" id="WP_126578821.1">
    <property type="nucleotide sequence ID" value="NZ_BIFR01000001.1"/>
</dbReference>
<evidence type="ECO:0000256" key="10">
    <source>
        <dbReference type="ARBA" id="ARBA00023004"/>
    </source>
</evidence>
<evidence type="ECO:0000256" key="12">
    <source>
        <dbReference type="PIRNR" id="PIRNR006446"/>
    </source>
</evidence>
<gene>
    <name evidence="13" type="ORF">KTT_10120</name>
</gene>
<evidence type="ECO:0000256" key="6">
    <source>
        <dbReference type="ARBA" id="ARBA00022692"/>
    </source>
</evidence>
<evidence type="ECO:0000256" key="3">
    <source>
        <dbReference type="ARBA" id="ARBA00022448"/>
    </source>
</evidence>
<keyword evidence="4 12" id="KW-1003">Cell membrane</keyword>
<feature type="transmembrane region" description="Helical" evidence="12">
    <location>
        <begin position="322"/>
        <end position="341"/>
    </location>
</feature>
<feature type="transmembrane region" description="Helical" evidence="12">
    <location>
        <begin position="216"/>
        <end position="233"/>
    </location>
</feature>
<dbReference type="GO" id="GO:0020037">
    <property type="term" value="F:heme binding"/>
    <property type="evidence" value="ECO:0007669"/>
    <property type="project" value="TreeGrafter"/>
</dbReference>
<evidence type="ECO:0000256" key="9">
    <source>
        <dbReference type="ARBA" id="ARBA00022989"/>
    </source>
</evidence>
<evidence type="ECO:0000313" key="14">
    <source>
        <dbReference type="Proteomes" id="UP000287352"/>
    </source>
</evidence>
<evidence type="ECO:0000256" key="5">
    <source>
        <dbReference type="ARBA" id="ARBA00022617"/>
    </source>
</evidence>
<sequence>MPTLLAARAQMGTSLAFHIVFSVLGVGLPLLLCIAEGLALYRKDAVLMTLARRWAKAAVIIFAIGAVSGTIVEFELGLLWPTYIQFIGAVIGPLFAFEGFAFFLEAIFFGIYLYAWDYLSPRTHWLCSFPIWIGGLASTWFIVTANAWMNTPTGFEYTNGKLTGIDSLAAIANPSTPYQTVHMALACYAACGFGVAAVYAIALLRGKRDDYHRKALLLGLVMASVAIPLQIISGDFNARYLSTAQPAKLAAMEGVFLTGRHVPLNIGGLADPKTEKVYYSIPIPDGLSLMVDYNPDGEIRGLDSFPPEDRPNPLPVHLSFDGMVGSGFFALFIAILFWFLYYRRKRVIPEQKWMLVGIALAGFLSFVAVELGWMVTEWGRQPWTIYNYLRTSQAVTTAPFLNISFLIFSCIYVVLAITMTTLLLRLGRKPFPEMVWSNVAAGRQATPRSEEEELKLSL</sequence>
<dbReference type="GO" id="GO:0005886">
    <property type="term" value="C:plasma membrane"/>
    <property type="evidence" value="ECO:0007669"/>
    <property type="project" value="UniProtKB-SubCell"/>
</dbReference>
<keyword evidence="7 12" id="KW-0479">Metal-binding</keyword>
<feature type="transmembrane region" description="Helical" evidence="12">
    <location>
        <begin position="53"/>
        <end position="72"/>
    </location>
</feature>
<evidence type="ECO:0000256" key="1">
    <source>
        <dbReference type="ARBA" id="ARBA00004651"/>
    </source>
</evidence>
<feature type="transmembrane region" description="Helical" evidence="12">
    <location>
        <begin position="353"/>
        <end position="375"/>
    </location>
</feature>
<keyword evidence="10 12" id="KW-0408">Iron</keyword>
<feature type="transmembrane region" description="Helical" evidence="12">
    <location>
        <begin position="126"/>
        <end position="149"/>
    </location>
</feature>
<proteinExistence type="inferred from homology"/>
<keyword evidence="8 12" id="KW-0249">Electron transport</keyword>
<dbReference type="PIRSF" id="PIRSF006446">
    <property type="entry name" value="Cyt_quinol_oxidase_1"/>
    <property type="match status" value="1"/>
</dbReference>
<dbReference type="GO" id="GO:0009055">
    <property type="term" value="F:electron transfer activity"/>
    <property type="evidence" value="ECO:0007669"/>
    <property type="project" value="UniProtKB-UniRule"/>
</dbReference>
<keyword evidence="14" id="KW-1185">Reference proteome</keyword>
<evidence type="ECO:0000256" key="4">
    <source>
        <dbReference type="ARBA" id="ARBA00022475"/>
    </source>
</evidence>
<dbReference type="InterPro" id="IPR002585">
    <property type="entry name" value="Cyt-d_ubiquinol_oxidase_su_1"/>
</dbReference>
<keyword evidence="5 12" id="KW-0349">Heme</keyword>
<accession>A0A401ZW91</accession>
<dbReference type="Pfam" id="PF01654">
    <property type="entry name" value="Cyt_bd_oxida_I"/>
    <property type="match status" value="1"/>
</dbReference>
<dbReference type="GO" id="GO:0046872">
    <property type="term" value="F:metal ion binding"/>
    <property type="evidence" value="ECO:0007669"/>
    <property type="project" value="UniProtKB-UniRule"/>
</dbReference>
<keyword evidence="9 12" id="KW-1133">Transmembrane helix</keyword>
<feature type="transmembrane region" description="Helical" evidence="12">
    <location>
        <begin position="15"/>
        <end position="41"/>
    </location>
</feature>
<comment type="subcellular location">
    <subcellularLocation>
        <location evidence="1">Cell membrane</location>
        <topology evidence="1">Multi-pass membrane protein</topology>
    </subcellularLocation>
</comment>
<dbReference type="Proteomes" id="UP000287352">
    <property type="component" value="Unassembled WGS sequence"/>
</dbReference>
<comment type="similarity">
    <text evidence="2 12">Belongs to the cytochrome ubiquinol oxidase subunit 1 family.</text>
</comment>
<evidence type="ECO:0000256" key="11">
    <source>
        <dbReference type="ARBA" id="ARBA00023136"/>
    </source>
</evidence>
<dbReference type="OrthoDB" id="9807042at2"/>
<dbReference type="GO" id="GO:0016682">
    <property type="term" value="F:oxidoreductase activity, acting on diphenols and related substances as donors, oxygen as acceptor"/>
    <property type="evidence" value="ECO:0007669"/>
    <property type="project" value="TreeGrafter"/>
</dbReference>
<dbReference type="EMBL" id="BIFR01000001">
    <property type="protein sequence ID" value="GCE11153.1"/>
    <property type="molecule type" value="Genomic_DNA"/>
</dbReference>
<keyword evidence="6 12" id="KW-0812">Transmembrane</keyword>
<feature type="transmembrane region" description="Helical" evidence="12">
    <location>
        <begin position="183"/>
        <end position="204"/>
    </location>
</feature>
<comment type="caution">
    <text evidence="13">The sequence shown here is derived from an EMBL/GenBank/DDBJ whole genome shotgun (WGS) entry which is preliminary data.</text>
</comment>
<reference evidence="14" key="1">
    <citation type="submission" date="2018-12" db="EMBL/GenBank/DDBJ databases">
        <title>Tengunoibacter tsumagoiensis gen. nov., sp. nov., Dictyobacter kobayashii sp. nov., D. alpinus sp. nov., and D. joshuensis sp. nov. and description of Dictyobacteraceae fam. nov. within the order Ktedonobacterales isolated from Tengu-no-mugimeshi.</title>
        <authorList>
            <person name="Wang C.M."/>
            <person name="Zheng Y."/>
            <person name="Sakai Y."/>
            <person name="Toyoda A."/>
            <person name="Minakuchi Y."/>
            <person name="Abe K."/>
            <person name="Yokota A."/>
            <person name="Yabe S."/>
        </authorList>
    </citation>
    <scope>NUCLEOTIDE SEQUENCE [LARGE SCALE GENOMIC DNA]</scope>
    <source>
        <strain evidence="14">Uno3</strain>
    </source>
</reference>
<evidence type="ECO:0000256" key="7">
    <source>
        <dbReference type="ARBA" id="ARBA00022723"/>
    </source>
</evidence>
<feature type="transmembrane region" description="Helical" evidence="12">
    <location>
        <begin position="84"/>
        <end position="114"/>
    </location>
</feature>
<keyword evidence="3 12" id="KW-0813">Transport</keyword>
<evidence type="ECO:0000256" key="8">
    <source>
        <dbReference type="ARBA" id="ARBA00022982"/>
    </source>
</evidence>
<dbReference type="GO" id="GO:0070069">
    <property type="term" value="C:cytochrome complex"/>
    <property type="evidence" value="ECO:0007669"/>
    <property type="project" value="UniProtKB-UniRule"/>
</dbReference>
<dbReference type="PANTHER" id="PTHR30365">
    <property type="entry name" value="CYTOCHROME D UBIQUINOL OXIDASE"/>
    <property type="match status" value="1"/>
</dbReference>
<dbReference type="AlphaFoldDB" id="A0A401ZW91"/>
<protein>
    <submittedName>
        <fullName evidence="13">Cytochrome ubiquinol oxidase subunit I</fullName>
    </submittedName>
</protein>
<evidence type="ECO:0000256" key="2">
    <source>
        <dbReference type="ARBA" id="ARBA00009819"/>
    </source>
</evidence>
<organism evidence="13 14">
    <name type="scientific">Tengunoibacter tsumagoiensis</name>
    <dbReference type="NCBI Taxonomy" id="2014871"/>
    <lineage>
        <taxon>Bacteria</taxon>
        <taxon>Bacillati</taxon>
        <taxon>Chloroflexota</taxon>
        <taxon>Ktedonobacteria</taxon>
        <taxon>Ktedonobacterales</taxon>
        <taxon>Dictyobacteraceae</taxon>
        <taxon>Tengunoibacter</taxon>
    </lineage>
</organism>